<dbReference type="EC" id="3.4.19.12" evidence="7"/>
<organism evidence="10 11">
    <name type="scientific">Naematelia encephala</name>
    <dbReference type="NCBI Taxonomy" id="71784"/>
    <lineage>
        <taxon>Eukaryota</taxon>
        <taxon>Fungi</taxon>
        <taxon>Dikarya</taxon>
        <taxon>Basidiomycota</taxon>
        <taxon>Agaricomycotina</taxon>
        <taxon>Tremellomycetes</taxon>
        <taxon>Tremellales</taxon>
        <taxon>Naemateliaceae</taxon>
        <taxon>Naematelia</taxon>
    </lineage>
</organism>
<dbReference type="OrthoDB" id="289038at2759"/>
<dbReference type="CDD" id="cd02668">
    <property type="entry name" value="Peptidase_C19L"/>
    <property type="match status" value="1"/>
</dbReference>
<dbReference type="PROSITE" id="PS50235">
    <property type="entry name" value="USP_3"/>
    <property type="match status" value="1"/>
</dbReference>
<name>A0A1Y2AUR1_9TREE</name>
<proteinExistence type="inferred from homology"/>
<reference evidence="10 11" key="1">
    <citation type="submission" date="2016-07" db="EMBL/GenBank/DDBJ databases">
        <title>Pervasive Adenine N6-methylation of Active Genes in Fungi.</title>
        <authorList>
            <consortium name="DOE Joint Genome Institute"/>
            <person name="Mondo S.J."/>
            <person name="Dannebaum R.O."/>
            <person name="Kuo R.C."/>
            <person name="Labutti K."/>
            <person name="Haridas S."/>
            <person name="Kuo A."/>
            <person name="Salamov A."/>
            <person name="Ahrendt S.R."/>
            <person name="Lipzen A."/>
            <person name="Sullivan W."/>
            <person name="Andreopoulos W.B."/>
            <person name="Clum A."/>
            <person name="Lindquist E."/>
            <person name="Daum C."/>
            <person name="Ramamoorthy G.K."/>
            <person name="Gryganskyi A."/>
            <person name="Culley D."/>
            <person name="Magnuson J.K."/>
            <person name="James T.Y."/>
            <person name="O'Malley M.A."/>
            <person name="Stajich J.E."/>
            <person name="Spatafora J.W."/>
            <person name="Visel A."/>
            <person name="Grigoriev I.V."/>
        </authorList>
    </citation>
    <scope>NUCLEOTIDE SEQUENCE [LARGE SCALE GENOMIC DNA]</scope>
    <source>
        <strain evidence="10 11">68-887.2</strain>
    </source>
</reference>
<dbReference type="PANTHER" id="PTHR24006:SF888">
    <property type="entry name" value="UBIQUITIN CARBOXYL-TERMINAL HYDROLASE 30"/>
    <property type="match status" value="1"/>
</dbReference>
<evidence type="ECO:0000256" key="5">
    <source>
        <dbReference type="ARBA" id="ARBA00022801"/>
    </source>
</evidence>
<evidence type="ECO:0000313" key="10">
    <source>
        <dbReference type="EMBL" id="ORY26328.1"/>
    </source>
</evidence>
<dbReference type="PANTHER" id="PTHR24006">
    <property type="entry name" value="UBIQUITIN CARBOXYL-TERMINAL HYDROLASE"/>
    <property type="match status" value="1"/>
</dbReference>
<dbReference type="AlphaFoldDB" id="A0A1Y2AUR1"/>
<dbReference type="InterPro" id="IPR033841">
    <property type="entry name" value="Pep_USP48"/>
</dbReference>
<dbReference type="Pfam" id="PF00240">
    <property type="entry name" value="ubiquitin"/>
    <property type="match status" value="1"/>
</dbReference>
<evidence type="ECO:0000313" key="11">
    <source>
        <dbReference type="Proteomes" id="UP000193986"/>
    </source>
</evidence>
<keyword evidence="6 7" id="KW-0788">Thiol protease</keyword>
<dbReference type="InterPro" id="IPR044743">
    <property type="entry name" value="Ubl_USP48"/>
</dbReference>
<evidence type="ECO:0000256" key="7">
    <source>
        <dbReference type="RuleBase" id="RU366025"/>
    </source>
</evidence>
<dbReference type="CDD" id="cd01795">
    <property type="entry name" value="Ubl_USP48"/>
    <property type="match status" value="1"/>
</dbReference>
<feature type="domain" description="USP" evidence="9">
    <location>
        <begin position="114"/>
        <end position="407"/>
    </location>
</feature>
<dbReference type="SUPFAM" id="SSF54236">
    <property type="entry name" value="Ubiquitin-like"/>
    <property type="match status" value="1"/>
</dbReference>
<evidence type="ECO:0000256" key="6">
    <source>
        <dbReference type="ARBA" id="ARBA00022807"/>
    </source>
</evidence>
<evidence type="ECO:0000259" key="8">
    <source>
        <dbReference type="PROSITE" id="PS50053"/>
    </source>
</evidence>
<dbReference type="EMBL" id="MCFC01000048">
    <property type="protein sequence ID" value="ORY26328.1"/>
    <property type="molecule type" value="Genomic_DNA"/>
</dbReference>
<dbReference type="SUPFAM" id="SSF54001">
    <property type="entry name" value="Cysteine proteinases"/>
    <property type="match status" value="1"/>
</dbReference>
<dbReference type="SMART" id="SM00213">
    <property type="entry name" value="UBQ"/>
    <property type="match status" value="1"/>
</dbReference>
<dbReference type="InterPro" id="IPR050164">
    <property type="entry name" value="Peptidase_C19"/>
</dbReference>
<dbReference type="PROSITE" id="PS00973">
    <property type="entry name" value="USP_2"/>
    <property type="match status" value="1"/>
</dbReference>
<dbReference type="InterPro" id="IPR038765">
    <property type="entry name" value="Papain-like_cys_pep_sf"/>
</dbReference>
<evidence type="ECO:0000256" key="2">
    <source>
        <dbReference type="ARBA" id="ARBA00009085"/>
    </source>
</evidence>
<dbReference type="GO" id="GO:0005829">
    <property type="term" value="C:cytosol"/>
    <property type="evidence" value="ECO:0007669"/>
    <property type="project" value="TreeGrafter"/>
</dbReference>
<dbReference type="InParanoid" id="A0A1Y2AUR1"/>
<accession>A0A1Y2AUR1</accession>
<sequence length="906" mass="102281">MPAKLKRRQLQQDWSWVGTDVSKVEDITPEHWRRAAGLVDVERCPFPLQHARKAFEVYEERHFSLDSKCTASRCRRWPGCLNHLGAEELVAPGAKEDFITLALDSLPERRNGHAGLRNLGATCYAAAFLQLWFHNIPFRNGVYRCVTAEGTPLYHLALVFAQLQFSEKSIVDPMGLIEALRLNTGDQQDAAEFSKLFMSLIASEFAKQPDPALKSLLTDLFEGTLEYTTQCDQCKYQSETTSSFLELELSLGKGSTLDRCIQQFFGFERLDGANKYFCSRCNALRPATRSVRPTRLPPVLHFSLMRFVFDQATMSRKKSKASISYSKEINLGGKEYELQGIVTHLGTSAHHGHFICDVFDQEWLRCNDETVTKIEVKKSQEPDKKKARLYPNDEASKDAYMLVYKIKGTTKPIMPPAHIMEKVTLDNAVFESEMDHQGLKRRIAEDTFCFLQAGKMDVVKALPGNDYLVSRDALEKWIQAKSLEDLFKPFDNAVCEHGAVDPENVGDYRLISWSAADKLTQYMTFPGIDVCQQCVEDGFLKRLNLAERTEQLATFEVLNEGQAEYMVPRAWLKLWKARKADAPSGEHSLRCEHAHLSPTAEAEVITSDAFQLLQSLYELDPIKQTYPTCEICAAATEDDEALREVWVAQLKFNRGISKEMNTKPPVFKVEHYLLPPGFDMDWKDYISSFRARPLLVMPLCEHGFLTHDPGQEPMPFITAKGWDMLTREDSAPAITFQFSPNPLPGNRTNVIACSHQVCQPCRAERLLDFTATSIRILLPKDPVNLGTKRSTRSRDKEREFQVTKQTTIKDLKVRIYDDCGISPINQRLYYNDRELNSDDVIGALKVLAGDTITCVEVLDGDDFEQGGIEGFGGTALSGLTVETACRQCTLINQVGAISCEACGDMF</sequence>
<dbReference type="Pfam" id="PF00443">
    <property type="entry name" value="UCH"/>
    <property type="match status" value="1"/>
</dbReference>
<evidence type="ECO:0000256" key="1">
    <source>
        <dbReference type="ARBA" id="ARBA00000707"/>
    </source>
</evidence>
<dbReference type="InterPro" id="IPR029071">
    <property type="entry name" value="Ubiquitin-like_domsf"/>
</dbReference>
<dbReference type="Proteomes" id="UP000193986">
    <property type="component" value="Unassembled WGS sequence"/>
</dbReference>
<dbReference type="PROSITE" id="PS50053">
    <property type="entry name" value="UBIQUITIN_2"/>
    <property type="match status" value="1"/>
</dbReference>
<protein>
    <recommendedName>
        <fullName evidence="7">Ubiquitin carboxyl-terminal hydrolase</fullName>
        <ecNumber evidence="7">3.4.19.12</ecNumber>
    </recommendedName>
</protein>
<comment type="caution">
    <text evidence="10">The sequence shown here is derived from an EMBL/GenBank/DDBJ whole genome shotgun (WGS) entry which is preliminary data.</text>
</comment>
<dbReference type="GO" id="GO:0006508">
    <property type="term" value="P:proteolysis"/>
    <property type="evidence" value="ECO:0007669"/>
    <property type="project" value="UniProtKB-KW"/>
</dbReference>
<dbReference type="GO" id="GO:0004843">
    <property type="term" value="F:cysteine-type deubiquitinase activity"/>
    <property type="evidence" value="ECO:0007669"/>
    <property type="project" value="UniProtKB-UniRule"/>
</dbReference>
<dbReference type="GO" id="GO:0005634">
    <property type="term" value="C:nucleus"/>
    <property type="evidence" value="ECO:0007669"/>
    <property type="project" value="TreeGrafter"/>
</dbReference>
<keyword evidence="5 7" id="KW-0378">Hydrolase</keyword>
<dbReference type="Gene3D" id="3.90.70.10">
    <property type="entry name" value="Cysteine proteinases"/>
    <property type="match status" value="1"/>
</dbReference>
<dbReference type="InterPro" id="IPR001394">
    <property type="entry name" value="Peptidase_C19_UCH"/>
</dbReference>
<feature type="domain" description="Ubiquitin-like" evidence="8">
    <location>
        <begin position="783"/>
        <end position="861"/>
    </location>
</feature>
<keyword evidence="4 7" id="KW-0833">Ubl conjugation pathway</keyword>
<gene>
    <name evidence="10" type="ORF">BCR39DRAFT_541321</name>
</gene>
<evidence type="ECO:0000256" key="4">
    <source>
        <dbReference type="ARBA" id="ARBA00022786"/>
    </source>
</evidence>
<dbReference type="InterPro" id="IPR028889">
    <property type="entry name" value="USP"/>
</dbReference>
<evidence type="ECO:0000256" key="3">
    <source>
        <dbReference type="ARBA" id="ARBA00022670"/>
    </source>
</evidence>
<dbReference type="InterPro" id="IPR018200">
    <property type="entry name" value="USP_CS"/>
</dbReference>
<comment type="similarity">
    <text evidence="2 7">Belongs to the peptidase C19 family.</text>
</comment>
<evidence type="ECO:0000259" key="9">
    <source>
        <dbReference type="PROSITE" id="PS50235"/>
    </source>
</evidence>
<dbReference type="PROSITE" id="PS00972">
    <property type="entry name" value="USP_1"/>
    <property type="match status" value="1"/>
</dbReference>
<keyword evidence="11" id="KW-1185">Reference proteome</keyword>
<dbReference type="InterPro" id="IPR000626">
    <property type="entry name" value="Ubiquitin-like_dom"/>
</dbReference>
<dbReference type="STRING" id="71784.A0A1Y2AUR1"/>
<dbReference type="GO" id="GO:0016579">
    <property type="term" value="P:protein deubiquitination"/>
    <property type="evidence" value="ECO:0007669"/>
    <property type="project" value="InterPro"/>
</dbReference>
<dbReference type="GO" id="GO:0004197">
    <property type="term" value="F:cysteine-type endopeptidase activity"/>
    <property type="evidence" value="ECO:0007669"/>
    <property type="project" value="InterPro"/>
</dbReference>
<dbReference type="Gene3D" id="3.10.20.90">
    <property type="entry name" value="Phosphatidylinositol 3-kinase Catalytic Subunit, Chain A, domain 1"/>
    <property type="match status" value="1"/>
</dbReference>
<keyword evidence="3 7" id="KW-0645">Protease</keyword>
<comment type="catalytic activity">
    <reaction evidence="1 7">
        <text>Thiol-dependent hydrolysis of ester, thioester, amide, peptide and isopeptide bonds formed by the C-terminal Gly of ubiquitin (a 76-residue protein attached to proteins as an intracellular targeting signal).</text>
        <dbReference type="EC" id="3.4.19.12"/>
    </reaction>
</comment>